<accession>A0A6B9V5S9</accession>
<protein>
    <submittedName>
        <fullName evidence="1">Uncharacterized protein</fullName>
    </submittedName>
</protein>
<name>A0A6B9V5S9_ARAHY</name>
<dbReference type="Proteomes" id="UP000464620">
    <property type="component" value="Chromosome B09"/>
</dbReference>
<sequence>MKKEEKSMAKNGATHIIAMLIIGMIICSTSNESYNTIGKSYNIVSVYYSLSPMMINCMVQCQKRHPSNPVKRKNCLKDCCIEECHDWYSYDKEQFDKCIKNLSDLYVK</sequence>
<dbReference type="AlphaFoldDB" id="A0A6B9V5S9"/>
<proteinExistence type="predicted"/>
<evidence type="ECO:0000313" key="1">
    <source>
        <dbReference type="EMBL" id="QHN76733.1"/>
    </source>
</evidence>
<organism evidence="1 2">
    <name type="scientific">Arachis hypogaea</name>
    <name type="common">Peanut</name>
    <dbReference type="NCBI Taxonomy" id="3818"/>
    <lineage>
        <taxon>Eukaryota</taxon>
        <taxon>Viridiplantae</taxon>
        <taxon>Streptophyta</taxon>
        <taxon>Embryophyta</taxon>
        <taxon>Tracheophyta</taxon>
        <taxon>Spermatophyta</taxon>
        <taxon>Magnoliopsida</taxon>
        <taxon>eudicotyledons</taxon>
        <taxon>Gunneridae</taxon>
        <taxon>Pentapetalae</taxon>
        <taxon>rosids</taxon>
        <taxon>fabids</taxon>
        <taxon>Fabales</taxon>
        <taxon>Fabaceae</taxon>
        <taxon>Papilionoideae</taxon>
        <taxon>50 kb inversion clade</taxon>
        <taxon>dalbergioids sensu lato</taxon>
        <taxon>Dalbergieae</taxon>
        <taxon>Pterocarpus clade</taxon>
        <taxon>Arachis</taxon>
    </lineage>
</organism>
<gene>
    <name evidence="1" type="ORF">DS421_19g646500</name>
</gene>
<reference evidence="1 2" key="1">
    <citation type="submission" date="2020-01" db="EMBL/GenBank/DDBJ databases">
        <title>Genome sequence of Arachis hypogaea, cultivar Shitouqi.</title>
        <authorList>
            <person name="Zhuang W."/>
            <person name="Chen H."/>
            <person name="Varshney R."/>
            <person name="Wang D."/>
            <person name="Ming R."/>
        </authorList>
    </citation>
    <scope>NUCLEOTIDE SEQUENCE [LARGE SCALE GENOMIC DNA]</scope>
    <source>
        <tissue evidence="1">Young leaf</tissue>
    </source>
</reference>
<dbReference type="EMBL" id="CP031001">
    <property type="protein sequence ID" value="QHN76733.1"/>
    <property type="molecule type" value="Genomic_DNA"/>
</dbReference>
<evidence type="ECO:0000313" key="2">
    <source>
        <dbReference type="Proteomes" id="UP000464620"/>
    </source>
</evidence>